<organism evidence="1 2">
    <name type="scientific">Vogesella indigofera</name>
    <name type="common">Pseudomonas indigofera</name>
    <dbReference type="NCBI Taxonomy" id="45465"/>
    <lineage>
        <taxon>Bacteria</taxon>
        <taxon>Pseudomonadati</taxon>
        <taxon>Pseudomonadota</taxon>
        <taxon>Betaproteobacteria</taxon>
        <taxon>Neisseriales</taxon>
        <taxon>Chromobacteriaceae</taxon>
        <taxon>Vogesella</taxon>
    </lineage>
</organism>
<gene>
    <name evidence="1" type="ORF">C8E02_0987</name>
</gene>
<dbReference type="GO" id="GO:0006281">
    <property type="term" value="P:DNA repair"/>
    <property type="evidence" value="ECO:0007669"/>
    <property type="project" value="InterPro"/>
</dbReference>
<accession>A0A495BIP2</accession>
<dbReference type="SUPFAM" id="SSF103084">
    <property type="entry name" value="Holliday junction resolvase RusA"/>
    <property type="match status" value="1"/>
</dbReference>
<dbReference type="Proteomes" id="UP000279384">
    <property type="component" value="Unassembled WGS sequence"/>
</dbReference>
<dbReference type="EMBL" id="RBID01000011">
    <property type="protein sequence ID" value="RKQ61220.1"/>
    <property type="molecule type" value="Genomic_DNA"/>
</dbReference>
<dbReference type="Gene3D" id="3.30.1330.70">
    <property type="entry name" value="Holliday junction resolvase RusA"/>
    <property type="match status" value="1"/>
</dbReference>
<dbReference type="AlphaFoldDB" id="A0A495BIP2"/>
<protein>
    <submittedName>
        <fullName evidence="1">Holliday junction resolvase RusA-like endonuclease</fullName>
    </submittedName>
</protein>
<keyword evidence="1" id="KW-0255">Endonuclease</keyword>
<evidence type="ECO:0000313" key="2">
    <source>
        <dbReference type="Proteomes" id="UP000279384"/>
    </source>
</evidence>
<evidence type="ECO:0000313" key="1">
    <source>
        <dbReference type="EMBL" id="RKQ61220.1"/>
    </source>
</evidence>
<proteinExistence type="predicted"/>
<dbReference type="RefSeq" id="WP_120809856.1">
    <property type="nucleotide sequence ID" value="NZ_RBID01000011.1"/>
</dbReference>
<dbReference type="Pfam" id="PF05866">
    <property type="entry name" value="RusA"/>
    <property type="match status" value="1"/>
</dbReference>
<keyword evidence="1" id="KW-0540">Nuclease</keyword>
<dbReference type="InterPro" id="IPR036614">
    <property type="entry name" value="RusA-like_sf"/>
</dbReference>
<keyword evidence="1" id="KW-0378">Hydrolase</keyword>
<dbReference type="InterPro" id="IPR008822">
    <property type="entry name" value="Endonuclease_RusA-like"/>
</dbReference>
<dbReference type="GO" id="GO:0006310">
    <property type="term" value="P:DNA recombination"/>
    <property type="evidence" value="ECO:0007669"/>
    <property type="project" value="InterPro"/>
</dbReference>
<sequence>MNNVVKFKVPGTPVGKGRPRVSTRGGKFARMYTPEKTASYENLVALAAQEAMVGRNLIDGPVDVELVILLPVPASWSKKKQAAALQGQVYPTKKPDIDNVEKAIFDAINGVVWHDDVQVCDVSKRKRYAEVPGVHVVVKPIEGALFAA</sequence>
<comment type="caution">
    <text evidence="1">The sequence shown here is derived from an EMBL/GenBank/DDBJ whole genome shotgun (WGS) entry which is preliminary data.</text>
</comment>
<dbReference type="GO" id="GO:0000287">
    <property type="term" value="F:magnesium ion binding"/>
    <property type="evidence" value="ECO:0007669"/>
    <property type="project" value="InterPro"/>
</dbReference>
<reference evidence="1 2" key="1">
    <citation type="submission" date="2018-10" db="EMBL/GenBank/DDBJ databases">
        <title>Genomic Encyclopedia of Type Strains, Phase IV (KMG-IV): sequencing the most valuable type-strain genomes for metagenomic binning, comparative biology and taxonomic classification.</title>
        <authorList>
            <person name="Goeker M."/>
        </authorList>
    </citation>
    <scope>NUCLEOTIDE SEQUENCE [LARGE SCALE GENOMIC DNA]</scope>
    <source>
        <strain evidence="1 2">DSM 3303</strain>
    </source>
</reference>
<name>A0A495BIP2_VOGIN</name>
<dbReference type="GO" id="GO:0004519">
    <property type="term" value="F:endonuclease activity"/>
    <property type="evidence" value="ECO:0007669"/>
    <property type="project" value="UniProtKB-KW"/>
</dbReference>